<dbReference type="Gene3D" id="3.40.50.10490">
    <property type="entry name" value="Glucose-6-phosphate isomerase like protein, domain 1"/>
    <property type="match status" value="1"/>
</dbReference>
<dbReference type="GO" id="GO:0003735">
    <property type="term" value="F:structural constituent of ribosome"/>
    <property type="evidence" value="ECO:0007669"/>
    <property type="project" value="InterPro"/>
</dbReference>
<organism evidence="2">
    <name type="scientific">Babesia rodhaini</name>
    <dbReference type="NCBI Taxonomy" id="5870"/>
    <lineage>
        <taxon>Eukaryota</taxon>
        <taxon>Sar</taxon>
        <taxon>Alveolata</taxon>
        <taxon>Apicomplexa</taxon>
        <taxon>Aconoidasida</taxon>
        <taxon>Piroplasmida</taxon>
        <taxon>Babesiidae</taxon>
        <taxon>Babesia</taxon>
    </lineage>
</organism>
<accession>A0A455R267</accession>
<dbReference type="GO" id="GO:0006412">
    <property type="term" value="P:translation"/>
    <property type="evidence" value="ECO:0007669"/>
    <property type="project" value="InterPro"/>
</dbReference>
<evidence type="ECO:0000256" key="1">
    <source>
        <dbReference type="ARBA" id="ARBA00006242"/>
    </source>
</evidence>
<dbReference type="AlphaFoldDB" id="A0A455R267"/>
<dbReference type="EMBL" id="AB665055">
    <property type="protein sequence ID" value="BBD21423.1"/>
    <property type="molecule type" value="Genomic_DNA"/>
</dbReference>
<reference evidence="2" key="1">
    <citation type="submission" date="2011-08" db="EMBL/GenBank/DDBJ databases">
        <title>Complete nucleotide sequence of the plastid genome from the apicomplexan parasite Babesia rodhaini.</title>
        <authorList>
            <person name="Hikosaka K."/>
            <person name="Arisue N."/>
            <person name="Tsuji N."/>
            <person name="Horii T."/>
            <person name="Kita K."/>
            <person name="Tanabe K."/>
        </authorList>
    </citation>
    <scope>NUCLEOTIDE SEQUENCE</scope>
    <source>
        <strain evidence="2">Australian</strain>
    </source>
</reference>
<evidence type="ECO:0000313" key="2">
    <source>
        <dbReference type="EMBL" id="BBD21423.1"/>
    </source>
</evidence>
<dbReference type="Pfam" id="PF00318">
    <property type="entry name" value="Ribosomal_S2"/>
    <property type="match status" value="1"/>
</dbReference>
<sequence>MKINNKTILIKNLLKKGLHYKIQKNNYIYKKNNEFNLKLQNIILNIYTFYKIIYNLKLKKIKFLFIYTVKNKSIKNIVKKISILTSNYYLTTSIKGGIFTNKKYIKKKIFLIKSIIFFKKFLYNKYKKFKNRKLLRLIFNLKSQLYRSFSYTYHLLNKSIFNINFLIFLSPKKDIKFIKESSYNQKIIITLNNKKLYFSDLTIINNYDKINKQKLIFYLLLFYSI</sequence>
<dbReference type="InterPro" id="IPR023591">
    <property type="entry name" value="Ribosomal_uS2_flav_dom_sf"/>
</dbReference>
<dbReference type="SUPFAM" id="SSF52313">
    <property type="entry name" value="Ribosomal protein S2"/>
    <property type="match status" value="1"/>
</dbReference>
<keyword evidence="2" id="KW-0689">Ribosomal protein</keyword>
<keyword evidence="2" id="KW-0687">Ribonucleoprotein</keyword>
<protein>
    <submittedName>
        <fullName evidence="2">Ribosomal protein S2</fullName>
    </submittedName>
</protein>
<name>A0A455R267_BABRO</name>
<gene>
    <name evidence="2" type="primary">rps2</name>
</gene>
<comment type="similarity">
    <text evidence="1">Belongs to the universal ribosomal protein uS2 family.</text>
</comment>
<dbReference type="GO" id="GO:0005840">
    <property type="term" value="C:ribosome"/>
    <property type="evidence" value="ECO:0007669"/>
    <property type="project" value="UniProtKB-KW"/>
</dbReference>
<dbReference type="InterPro" id="IPR001865">
    <property type="entry name" value="Ribosomal_uS2"/>
</dbReference>
<proteinExistence type="inferred from homology"/>